<evidence type="ECO:0000259" key="3">
    <source>
        <dbReference type="PROSITE" id="PS51186"/>
    </source>
</evidence>
<keyword evidence="5" id="KW-1185">Reference proteome</keyword>
<dbReference type="Proteomes" id="UP000476030">
    <property type="component" value="Unassembled WGS sequence"/>
</dbReference>
<dbReference type="EMBL" id="WTUW01000009">
    <property type="protein sequence ID" value="MZR31756.1"/>
    <property type="molecule type" value="Genomic_DNA"/>
</dbReference>
<dbReference type="PROSITE" id="PS51186">
    <property type="entry name" value="GNAT"/>
    <property type="match status" value="1"/>
</dbReference>
<keyword evidence="2" id="KW-0012">Acyltransferase</keyword>
<dbReference type="InterPro" id="IPR000182">
    <property type="entry name" value="GNAT_dom"/>
</dbReference>
<evidence type="ECO:0000313" key="4">
    <source>
        <dbReference type="EMBL" id="MZR31756.1"/>
    </source>
</evidence>
<protein>
    <submittedName>
        <fullName evidence="4">GNAT family N-acetyltransferase</fullName>
    </submittedName>
</protein>
<dbReference type="InterPro" id="IPR016181">
    <property type="entry name" value="Acyl_CoA_acyltransferase"/>
</dbReference>
<feature type="domain" description="N-acetyltransferase" evidence="3">
    <location>
        <begin position="9"/>
        <end position="154"/>
    </location>
</feature>
<dbReference type="PANTHER" id="PTHR43877:SF5">
    <property type="entry name" value="BLL8307 PROTEIN"/>
    <property type="match status" value="1"/>
</dbReference>
<dbReference type="GO" id="GO:0016747">
    <property type="term" value="F:acyltransferase activity, transferring groups other than amino-acyl groups"/>
    <property type="evidence" value="ECO:0007669"/>
    <property type="project" value="InterPro"/>
</dbReference>
<dbReference type="AlphaFoldDB" id="A0A6L8W9H3"/>
<reference evidence="4 5" key="1">
    <citation type="submission" date="2019-12" db="EMBL/GenBank/DDBJ databases">
        <title>Snethiella sp. nov. sp. isolated from sea sand.</title>
        <authorList>
            <person name="Kim J."/>
            <person name="Jeong S.E."/>
            <person name="Jung H.S."/>
            <person name="Jeon C.O."/>
        </authorList>
    </citation>
    <scope>NUCLEOTIDE SEQUENCE [LARGE SCALE GENOMIC DNA]</scope>
    <source>
        <strain evidence="4 5">DP05</strain>
    </source>
</reference>
<accession>A0A6L8W9H3</accession>
<dbReference type="RefSeq" id="WP_161316351.1">
    <property type="nucleotide sequence ID" value="NZ_WTUW01000009.1"/>
</dbReference>
<proteinExistence type="predicted"/>
<organism evidence="4 5">
    <name type="scientific">Sneathiella litorea</name>
    <dbReference type="NCBI Taxonomy" id="2606216"/>
    <lineage>
        <taxon>Bacteria</taxon>
        <taxon>Pseudomonadati</taxon>
        <taxon>Pseudomonadota</taxon>
        <taxon>Alphaproteobacteria</taxon>
        <taxon>Sneathiellales</taxon>
        <taxon>Sneathiellaceae</taxon>
        <taxon>Sneathiella</taxon>
    </lineage>
</organism>
<dbReference type="PANTHER" id="PTHR43877">
    <property type="entry name" value="AMINOALKYLPHOSPHONATE N-ACETYLTRANSFERASE-RELATED-RELATED"/>
    <property type="match status" value="1"/>
</dbReference>
<evidence type="ECO:0000313" key="5">
    <source>
        <dbReference type="Proteomes" id="UP000476030"/>
    </source>
</evidence>
<dbReference type="Gene3D" id="3.40.630.30">
    <property type="match status" value="1"/>
</dbReference>
<gene>
    <name evidence="4" type="ORF">GQE98_14060</name>
</gene>
<keyword evidence="1 4" id="KW-0808">Transferase</keyword>
<sequence length="154" mass="16896">MPALFITRDDVRSNEIIALLDAHLTLMRSLSPPESVHALDLEGLRGPDITFWRAEMAGELVGCGALKELNNTAGEIKSMHTAAAHRGKGIAAALLRYVMTTARERGYQQLFLETGSQPGFEPARLLYKQFGFSVCPPFAGYVLDPNSVFMTIDL</sequence>
<dbReference type="InterPro" id="IPR050832">
    <property type="entry name" value="Bact_Acetyltransf"/>
</dbReference>
<evidence type="ECO:0000256" key="2">
    <source>
        <dbReference type="ARBA" id="ARBA00023315"/>
    </source>
</evidence>
<dbReference type="CDD" id="cd04301">
    <property type="entry name" value="NAT_SF"/>
    <property type="match status" value="1"/>
</dbReference>
<evidence type="ECO:0000256" key="1">
    <source>
        <dbReference type="ARBA" id="ARBA00022679"/>
    </source>
</evidence>
<comment type="caution">
    <text evidence="4">The sequence shown here is derived from an EMBL/GenBank/DDBJ whole genome shotgun (WGS) entry which is preliminary data.</text>
</comment>
<dbReference type="SUPFAM" id="SSF55729">
    <property type="entry name" value="Acyl-CoA N-acyltransferases (Nat)"/>
    <property type="match status" value="1"/>
</dbReference>
<name>A0A6L8W9H3_9PROT</name>
<dbReference type="Pfam" id="PF00583">
    <property type="entry name" value="Acetyltransf_1"/>
    <property type="match status" value="1"/>
</dbReference>